<keyword evidence="5" id="KW-1185">Reference proteome</keyword>
<dbReference type="PANTHER" id="PTHR42901:SF1">
    <property type="entry name" value="ALCOHOL DEHYDROGENASE"/>
    <property type="match status" value="1"/>
</dbReference>
<dbReference type="InterPro" id="IPR057326">
    <property type="entry name" value="KR_dom"/>
</dbReference>
<dbReference type="PANTHER" id="PTHR42901">
    <property type="entry name" value="ALCOHOL DEHYDROGENASE"/>
    <property type="match status" value="1"/>
</dbReference>
<reference evidence="4" key="1">
    <citation type="journal article" date="2023" name="Mol. Phylogenet. Evol.">
        <title>Genome-scale phylogeny and comparative genomics of the fungal order Sordariales.</title>
        <authorList>
            <person name="Hensen N."/>
            <person name="Bonometti L."/>
            <person name="Westerberg I."/>
            <person name="Brannstrom I.O."/>
            <person name="Guillou S."/>
            <person name="Cros-Aarteil S."/>
            <person name="Calhoun S."/>
            <person name="Haridas S."/>
            <person name="Kuo A."/>
            <person name="Mondo S."/>
            <person name="Pangilinan J."/>
            <person name="Riley R."/>
            <person name="LaButti K."/>
            <person name="Andreopoulos B."/>
            <person name="Lipzen A."/>
            <person name="Chen C."/>
            <person name="Yan M."/>
            <person name="Daum C."/>
            <person name="Ng V."/>
            <person name="Clum A."/>
            <person name="Steindorff A."/>
            <person name="Ohm R.A."/>
            <person name="Martin F."/>
            <person name="Silar P."/>
            <person name="Natvig D.O."/>
            <person name="Lalanne C."/>
            <person name="Gautier V."/>
            <person name="Ament-Velasquez S.L."/>
            <person name="Kruys A."/>
            <person name="Hutchinson M.I."/>
            <person name="Powell A.J."/>
            <person name="Barry K."/>
            <person name="Miller A.N."/>
            <person name="Grigoriev I.V."/>
            <person name="Debuchy R."/>
            <person name="Gladieux P."/>
            <person name="Hiltunen Thoren M."/>
            <person name="Johannesson H."/>
        </authorList>
    </citation>
    <scope>NUCLEOTIDE SEQUENCE</scope>
    <source>
        <strain evidence="4">CBS 955.72</strain>
    </source>
</reference>
<accession>A0AAJ0HQJ1</accession>
<evidence type="ECO:0000256" key="1">
    <source>
        <dbReference type="ARBA" id="ARBA00006484"/>
    </source>
</evidence>
<dbReference type="InterPro" id="IPR002347">
    <property type="entry name" value="SDR_fam"/>
</dbReference>
<comment type="similarity">
    <text evidence="1">Belongs to the short-chain dehydrogenases/reductases (SDR) family.</text>
</comment>
<keyword evidence="2" id="KW-0560">Oxidoreductase</keyword>
<feature type="domain" description="Ketoreductase" evidence="3">
    <location>
        <begin position="29"/>
        <end position="201"/>
    </location>
</feature>
<reference evidence="4" key="2">
    <citation type="submission" date="2023-06" db="EMBL/GenBank/DDBJ databases">
        <authorList>
            <consortium name="Lawrence Berkeley National Laboratory"/>
            <person name="Haridas S."/>
            <person name="Hensen N."/>
            <person name="Bonometti L."/>
            <person name="Westerberg I."/>
            <person name="Brannstrom I.O."/>
            <person name="Guillou S."/>
            <person name="Cros-Aarteil S."/>
            <person name="Calhoun S."/>
            <person name="Kuo A."/>
            <person name="Mondo S."/>
            <person name="Pangilinan J."/>
            <person name="Riley R."/>
            <person name="Labutti K."/>
            <person name="Andreopoulos B."/>
            <person name="Lipzen A."/>
            <person name="Chen C."/>
            <person name="Yanf M."/>
            <person name="Daum C."/>
            <person name="Ng V."/>
            <person name="Clum A."/>
            <person name="Steindorff A."/>
            <person name="Ohm R."/>
            <person name="Martin F."/>
            <person name="Silar P."/>
            <person name="Natvig D."/>
            <person name="Lalanne C."/>
            <person name="Gautier V."/>
            <person name="Ament-Velasquez S.L."/>
            <person name="Kruys A."/>
            <person name="Hutchinson M.I."/>
            <person name="Powell A.J."/>
            <person name="Barry K."/>
            <person name="Miller A.N."/>
            <person name="Grigoriev I.V."/>
            <person name="Debuchy R."/>
            <person name="Gladieux P."/>
            <person name="Thoren M.H."/>
            <person name="Johannesson H."/>
        </authorList>
    </citation>
    <scope>NUCLEOTIDE SEQUENCE</scope>
    <source>
        <strain evidence="4">CBS 955.72</strain>
    </source>
</reference>
<sequence>MATTTAPRYHPAAYPAIDPLRPELSTKGKSVLVTGAGSGIGAEIALAFAKSGTSHLGLVGRRASALDKTKATIQASFPGVAVHVVPGNLTDASSITSALQTFAAKTPSGKIDVLVANAGAVNTIKPLDEVDPDDFWQTFDVNVRGNFNLLRAFGPLAAADAIILNVSSAMAHIPYIPGYAAYQSSKQAAIKIFDHFAIEHHLRVIHFHPGLQRTEIGDTVEEAGLGVPFDELDLPGAFAVWAASHEAAFLDRRLVYAAWDVDDLKAKAQELRENPNLYTVGLQGFQ</sequence>
<dbReference type="PRINTS" id="PR00081">
    <property type="entry name" value="GDHRDH"/>
</dbReference>
<evidence type="ECO:0000313" key="5">
    <source>
        <dbReference type="Proteomes" id="UP001275084"/>
    </source>
</evidence>
<evidence type="ECO:0000256" key="2">
    <source>
        <dbReference type="ARBA" id="ARBA00023002"/>
    </source>
</evidence>
<dbReference type="Gene3D" id="3.40.50.720">
    <property type="entry name" value="NAD(P)-binding Rossmann-like Domain"/>
    <property type="match status" value="1"/>
</dbReference>
<comment type="caution">
    <text evidence="4">The sequence shown here is derived from an EMBL/GenBank/DDBJ whole genome shotgun (WGS) entry which is preliminary data.</text>
</comment>
<evidence type="ECO:0000259" key="3">
    <source>
        <dbReference type="SMART" id="SM00822"/>
    </source>
</evidence>
<protein>
    <recommendedName>
        <fullName evidence="3">Ketoreductase domain-containing protein</fullName>
    </recommendedName>
</protein>
<dbReference type="Pfam" id="PF00106">
    <property type="entry name" value="adh_short"/>
    <property type="match status" value="1"/>
</dbReference>
<dbReference type="AlphaFoldDB" id="A0AAJ0HQJ1"/>
<organism evidence="4 5">
    <name type="scientific">Lasiosphaeria hispida</name>
    <dbReference type="NCBI Taxonomy" id="260671"/>
    <lineage>
        <taxon>Eukaryota</taxon>
        <taxon>Fungi</taxon>
        <taxon>Dikarya</taxon>
        <taxon>Ascomycota</taxon>
        <taxon>Pezizomycotina</taxon>
        <taxon>Sordariomycetes</taxon>
        <taxon>Sordariomycetidae</taxon>
        <taxon>Sordariales</taxon>
        <taxon>Lasiosphaeriaceae</taxon>
        <taxon>Lasiosphaeria</taxon>
    </lineage>
</organism>
<dbReference type="Proteomes" id="UP001275084">
    <property type="component" value="Unassembled WGS sequence"/>
</dbReference>
<dbReference type="GO" id="GO:0016491">
    <property type="term" value="F:oxidoreductase activity"/>
    <property type="evidence" value="ECO:0007669"/>
    <property type="project" value="UniProtKB-KW"/>
</dbReference>
<dbReference type="CDD" id="cd05233">
    <property type="entry name" value="SDR_c"/>
    <property type="match status" value="1"/>
</dbReference>
<dbReference type="InterPro" id="IPR036291">
    <property type="entry name" value="NAD(P)-bd_dom_sf"/>
</dbReference>
<proteinExistence type="inferred from homology"/>
<dbReference type="SUPFAM" id="SSF51735">
    <property type="entry name" value="NAD(P)-binding Rossmann-fold domains"/>
    <property type="match status" value="1"/>
</dbReference>
<dbReference type="EMBL" id="JAUIQD010000002">
    <property type="protein sequence ID" value="KAK3359619.1"/>
    <property type="molecule type" value="Genomic_DNA"/>
</dbReference>
<gene>
    <name evidence="4" type="ORF">B0T25DRAFT_533416</name>
</gene>
<name>A0AAJ0HQJ1_9PEZI</name>
<dbReference type="SMART" id="SM00822">
    <property type="entry name" value="PKS_KR"/>
    <property type="match status" value="1"/>
</dbReference>
<evidence type="ECO:0000313" key="4">
    <source>
        <dbReference type="EMBL" id="KAK3359619.1"/>
    </source>
</evidence>